<keyword evidence="3" id="KW-1185">Reference proteome</keyword>
<dbReference type="InParanoid" id="A0A1E7FY04"/>
<gene>
    <name evidence="2" type="ORF">FRACYDRAFT_233182</name>
</gene>
<dbReference type="InterPro" id="IPR019410">
    <property type="entry name" value="Methyltransf_16"/>
</dbReference>
<feature type="compositionally biased region" description="Low complexity" evidence="1">
    <location>
        <begin position="208"/>
        <end position="222"/>
    </location>
</feature>
<reference evidence="2 3" key="1">
    <citation type="submission" date="2016-09" db="EMBL/GenBank/DDBJ databases">
        <title>Extensive genetic diversity and differential bi-allelic expression allows diatom success in the polar Southern Ocean.</title>
        <authorList>
            <consortium name="DOE Joint Genome Institute"/>
            <person name="Mock T."/>
            <person name="Otillar R.P."/>
            <person name="Strauss J."/>
            <person name="Dupont C."/>
            <person name="Frickenhaus S."/>
            <person name="Maumus F."/>
            <person name="Mcmullan M."/>
            <person name="Sanges R."/>
            <person name="Schmutz J."/>
            <person name="Toseland A."/>
            <person name="Valas R."/>
            <person name="Veluchamy A."/>
            <person name="Ward B.J."/>
            <person name="Allen A."/>
            <person name="Barry K."/>
            <person name="Falciatore A."/>
            <person name="Ferrante M."/>
            <person name="Fortunato A.E."/>
            <person name="Gloeckner G."/>
            <person name="Gruber A."/>
            <person name="Hipkin R."/>
            <person name="Janech M."/>
            <person name="Kroth P."/>
            <person name="Leese F."/>
            <person name="Lindquist E."/>
            <person name="Lyon B.R."/>
            <person name="Martin J."/>
            <person name="Mayer C."/>
            <person name="Parker M."/>
            <person name="Quesneville H."/>
            <person name="Raymond J."/>
            <person name="Uhlig C."/>
            <person name="Valentin K.U."/>
            <person name="Worden A.Z."/>
            <person name="Armbrust E.V."/>
            <person name="Bowler C."/>
            <person name="Green B."/>
            <person name="Moulton V."/>
            <person name="Van Oosterhout C."/>
            <person name="Grigoriev I."/>
        </authorList>
    </citation>
    <scope>NUCLEOTIDE SEQUENCE [LARGE SCALE GENOMIC DNA]</scope>
    <source>
        <strain evidence="2 3">CCMP1102</strain>
    </source>
</reference>
<dbReference type="PANTHER" id="PTHR14614:SF98">
    <property type="entry name" value="S-ADENOSYL-L-METHIONINE-DEPENDENT METHYLTRANSFERASES SUPERFAMILY PROTEIN"/>
    <property type="match status" value="1"/>
</dbReference>
<evidence type="ECO:0000313" key="2">
    <source>
        <dbReference type="EMBL" id="OEU23016.1"/>
    </source>
</evidence>
<dbReference type="Gene3D" id="3.40.50.150">
    <property type="entry name" value="Vaccinia Virus protein VP39"/>
    <property type="match status" value="1"/>
</dbReference>
<dbReference type="InterPro" id="IPR029063">
    <property type="entry name" value="SAM-dependent_MTases_sf"/>
</dbReference>
<dbReference type="EMBL" id="KV784353">
    <property type="protein sequence ID" value="OEU23016.1"/>
    <property type="molecule type" value="Genomic_DNA"/>
</dbReference>
<name>A0A1E7FY04_9STRA</name>
<dbReference type="AlphaFoldDB" id="A0A1E7FY04"/>
<proteinExistence type="predicted"/>
<evidence type="ECO:0000313" key="3">
    <source>
        <dbReference type="Proteomes" id="UP000095751"/>
    </source>
</evidence>
<dbReference type="KEGG" id="fcy:FRACYDRAFT_233182"/>
<sequence length="387" mass="43291">MTTNDPSTSTRAVLCFQDAWDEHCSAQPELKVQTVSGSYDGNEDADVSSVFFELANAPSVSYRLQASDSIDDDEDDSNNDNTAATKTTSNYDAIVIRQDVSAETHTGGIVWETSYLLLNYLLSSNNWLIRNQTAAAAATCTTSTTTTILELGAGCGMLGLTLHKALELGVIGGNDDTNNKWRVILTETDEVMDNLRSNLEHNYPPRHNSPNSSTPNNTTPSSLLSVDELDWTRYKQDCVKAQIDSHSVDYIVGTDVVFSTRFVVPMLETMQYLSHKDTVIYLCLQERCKDSHQLLLMEAIKYGFHIHDISQQVFDDTPSCDFGHALELKTRHSRKAETKKINCLIEKVRKTKIDLDNLYVYLYVYSDEVCADDEYFNPEGLNIATLL</sequence>
<protein>
    <submittedName>
        <fullName evidence="2">Uncharacterized protein</fullName>
    </submittedName>
</protein>
<dbReference type="Proteomes" id="UP000095751">
    <property type="component" value="Unassembled WGS sequence"/>
</dbReference>
<dbReference type="Pfam" id="PF10294">
    <property type="entry name" value="Methyltransf_16"/>
    <property type="match status" value="1"/>
</dbReference>
<evidence type="ECO:0000256" key="1">
    <source>
        <dbReference type="SAM" id="MobiDB-lite"/>
    </source>
</evidence>
<organism evidence="2 3">
    <name type="scientific">Fragilariopsis cylindrus CCMP1102</name>
    <dbReference type="NCBI Taxonomy" id="635003"/>
    <lineage>
        <taxon>Eukaryota</taxon>
        <taxon>Sar</taxon>
        <taxon>Stramenopiles</taxon>
        <taxon>Ochrophyta</taxon>
        <taxon>Bacillariophyta</taxon>
        <taxon>Bacillariophyceae</taxon>
        <taxon>Bacillariophycidae</taxon>
        <taxon>Bacillariales</taxon>
        <taxon>Bacillariaceae</taxon>
        <taxon>Fragilariopsis</taxon>
    </lineage>
</organism>
<dbReference type="OrthoDB" id="194386at2759"/>
<dbReference type="PANTHER" id="PTHR14614">
    <property type="entry name" value="HEPATOCELLULAR CARCINOMA-ASSOCIATED ANTIGEN"/>
    <property type="match status" value="1"/>
</dbReference>
<accession>A0A1E7FY04</accession>
<feature type="region of interest" description="Disordered" evidence="1">
    <location>
        <begin position="198"/>
        <end position="222"/>
    </location>
</feature>